<comment type="caution">
    <text evidence="2">The sequence shown here is derived from an EMBL/GenBank/DDBJ whole genome shotgun (WGS) entry which is preliminary data.</text>
</comment>
<feature type="compositionally biased region" description="Polar residues" evidence="1">
    <location>
        <begin position="33"/>
        <end position="42"/>
    </location>
</feature>
<feature type="region of interest" description="Disordered" evidence="1">
    <location>
        <begin position="1"/>
        <end position="56"/>
    </location>
</feature>
<dbReference type="AlphaFoldDB" id="A0A9W7E000"/>
<accession>A0A9W7E000</accession>
<feature type="compositionally biased region" description="Low complexity" evidence="1">
    <location>
        <begin position="1"/>
        <end position="19"/>
    </location>
</feature>
<feature type="compositionally biased region" description="Basic and acidic residues" evidence="1">
    <location>
        <begin position="45"/>
        <end position="54"/>
    </location>
</feature>
<dbReference type="EMBL" id="BRXW01000458">
    <property type="protein sequence ID" value="GMH56953.1"/>
    <property type="molecule type" value="Genomic_DNA"/>
</dbReference>
<gene>
    <name evidence="2" type="ORF">TrLO_g11307</name>
</gene>
<protein>
    <submittedName>
        <fullName evidence="2">Uncharacterized protein</fullName>
    </submittedName>
</protein>
<evidence type="ECO:0000256" key="1">
    <source>
        <dbReference type="SAM" id="MobiDB-lite"/>
    </source>
</evidence>
<dbReference type="OrthoDB" id="198874at2759"/>
<organism evidence="2 3">
    <name type="scientific">Triparma laevis f. longispina</name>
    <dbReference type="NCBI Taxonomy" id="1714387"/>
    <lineage>
        <taxon>Eukaryota</taxon>
        <taxon>Sar</taxon>
        <taxon>Stramenopiles</taxon>
        <taxon>Ochrophyta</taxon>
        <taxon>Bolidophyceae</taxon>
        <taxon>Parmales</taxon>
        <taxon>Triparmaceae</taxon>
        <taxon>Triparma</taxon>
    </lineage>
</organism>
<name>A0A9W7E000_9STRA</name>
<evidence type="ECO:0000313" key="2">
    <source>
        <dbReference type="EMBL" id="GMH56953.1"/>
    </source>
</evidence>
<reference evidence="3" key="1">
    <citation type="journal article" date="2023" name="Commun. Biol.">
        <title>Genome analysis of Parmales, the sister group of diatoms, reveals the evolutionary specialization of diatoms from phago-mixotrophs to photoautotrophs.</title>
        <authorList>
            <person name="Ban H."/>
            <person name="Sato S."/>
            <person name="Yoshikawa S."/>
            <person name="Yamada K."/>
            <person name="Nakamura Y."/>
            <person name="Ichinomiya M."/>
            <person name="Sato N."/>
            <person name="Blanc-Mathieu R."/>
            <person name="Endo H."/>
            <person name="Kuwata A."/>
            <person name="Ogata H."/>
        </authorList>
    </citation>
    <scope>NUCLEOTIDE SEQUENCE [LARGE SCALE GENOMIC DNA]</scope>
    <source>
        <strain evidence="3">NIES 3700</strain>
    </source>
</reference>
<keyword evidence="3" id="KW-1185">Reference proteome</keyword>
<proteinExistence type="predicted"/>
<feature type="compositionally biased region" description="Basic and acidic residues" evidence="1">
    <location>
        <begin position="21"/>
        <end position="32"/>
    </location>
</feature>
<dbReference type="Proteomes" id="UP001165122">
    <property type="component" value="Unassembled WGS sequence"/>
</dbReference>
<sequence length="428" mass="48313">MTPQRPSDPVRGSSSSPRPRTARELKESRKSEFAQTASNIAQAHQKPDNIHRESLPTYVPERIQDNVEMCYFKKEQHGWTPLENVDPTESGTGNKPRPSFKLWYEYEEVTGHNPEGVEKFKDSPRLYNYNRRNKQSSTPFKTDTTRGALEGRICSPRKEKQILEDKITNIDGAVGREGWRAHVTMGNGVVRWTDDVFDWQNMKMVPSDNLNENGKSTFLFPNELAPMYSSFTSDKVYRWKPPMKVKKKKKVKKLTKEQLVEIAEIRRKNMEKGSVHGTRPSPRKMSVTKTGFHGELLQVNRVLDQVLDQESPIQPPTFIRTAPPETLSKLGSSITESKNNSTATTLKDAEVEGNKTTSVRTVPPGRSVPLEVTQAQDFDVMSASDISLHSARPVIGKEDEIRGGEEVRSVTTSLKGGGSVSFRIDEKK</sequence>
<feature type="region of interest" description="Disordered" evidence="1">
    <location>
        <begin position="403"/>
        <end position="428"/>
    </location>
</feature>
<evidence type="ECO:0000313" key="3">
    <source>
        <dbReference type="Proteomes" id="UP001165122"/>
    </source>
</evidence>